<dbReference type="RefSeq" id="XP_012652915.1">
    <property type="nucleotide sequence ID" value="XM_012797461.1"/>
</dbReference>
<keyword evidence="1" id="KW-1133">Transmembrane helix</keyword>
<keyword evidence="1" id="KW-0472">Membrane</keyword>
<gene>
    <name evidence="2" type="ORF">TTHERM_000509139</name>
</gene>
<dbReference type="EMBL" id="GG662708">
    <property type="protein sequence ID" value="EWS74541.1"/>
    <property type="molecule type" value="Genomic_DNA"/>
</dbReference>
<feature type="transmembrane region" description="Helical" evidence="1">
    <location>
        <begin position="213"/>
        <end position="234"/>
    </location>
</feature>
<name>W7XID6_TETTS</name>
<evidence type="ECO:0000313" key="3">
    <source>
        <dbReference type="Proteomes" id="UP000009168"/>
    </source>
</evidence>
<dbReference type="AlphaFoldDB" id="W7XID6"/>
<keyword evidence="1 2" id="KW-0812">Transmembrane</keyword>
<sequence length="318" mass="36188">MSFNLPDLPSDCKQALIGTWTSPDDGYALTQCSSDCYHKTNNSIISFLMDTRPNQSGDMLLNYQIGSQINYQIFQVDFLYVGNGDVRLKVDVNSKLQFSFATPQYSFYADYYKDMYCQATTQYVLKASLSFYKSDANFLDNNLNIHFGKITKYKPNYYIFGIKAIQISMTCSITCQVCLDESNCDVCKYGFKKITLLSVQKFVNRLLVAHKTAFYVLLVKLKIYALSVSLVIHFKIINIHTMQTLISVSNIPILQLSCIKVNMQGQIWNSIILICALTIKQYYYTRNLIIAFIYAAVLLAIAQVALLAFVLHALKDIP</sequence>
<accession>W7XID6</accession>
<feature type="transmembrane region" description="Helical" evidence="1">
    <location>
        <begin position="289"/>
        <end position="314"/>
    </location>
</feature>
<dbReference type="GeneID" id="24439343"/>
<dbReference type="InParanoid" id="W7XID6"/>
<reference evidence="3" key="1">
    <citation type="journal article" date="2006" name="PLoS Biol.">
        <title>Macronuclear genome sequence of the ciliate Tetrahymena thermophila, a model eukaryote.</title>
        <authorList>
            <person name="Eisen J.A."/>
            <person name="Coyne R.S."/>
            <person name="Wu M."/>
            <person name="Wu D."/>
            <person name="Thiagarajan M."/>
            <person name="Wortman J.R."/>
            <person name="Badger J.H."/>
            <person name="Ren Q."/>
            <person name="Amedeo P."/>
            <person name="Jones K.M."/>
            <person name="Tallon L.J."/>
            <person name="Delcher A.L."/>
            <person name="Salzberg S.L."/>
            <person name="Silva J.C."/>
            <person name="Haas B.J."/>
            <person name="Majoros W.H."/>
            <person name="Farzad M."/>
            <person name="Carlton J.M."/>
            <person name="Smith R.K. Jr."/>
            <person name="Garg J."/>
            <person name="Pearlman R.E."/>
            <person name="Karrer K.M."/>
            <person name="Sun L."/>
            <person name="Manning G."/>
            <person name="Elde N.C."/>
            <person name="Turkewitz A.P."/>
            <person name="Asai D.J."/>
            <person name="Wilkes D.E."/>
            <person name="Wang Y."/>
            <person name="Cai H."/>
            <person name="Collins K."/>
            <person name="Stewart B.A."/>
            <person name="Lee S.R."/>
            <person name="Wilamowska K."/>
            <person name="Weinberg Z."/>
            <person name="Ruzzo W.L."/>
            <person name="Wloga D."/>
            <person name="Gaertig J."/>
            <person name="Frankel J."/>
            <person name="Tsao C.-C."/>
            <person name="Gorovsky M.A."/>
            <person name="Keeling P.J."/>
            <person name="Waller R.F."/>
            <person name="Patron N.J."/>
            <person name="Cherry J.M."/>
            <person name="Stover N.A."/>
            <person name="Krieger C.J."/>
            <person name="del Toro C."/>
            <person name="Ryder H.F."/>
            <person name="Williamson S.C."/>
            <person name="Barbeau R.A."/>
            <person name="Hamilton E.P."/>
            <person name="Orias E."/>
        </authorList>
    </citation>
    <scope>NUCLEOTIDE SEQUENCE [LARGE SCALE GENOMIC DNA]</scope>
    <source>
        <strain evidence="3">SB210</strain>
    </source>
</reference>
<dbReference type="Proteomes" id="UP000009168">
    <property type="component" value="Unassembled WGS sequence"/>
</dbReference>
<dbReference type="KEGG" id="tet:TTHERM_000509139"/>
<organism evidence="2 3">
    <name type="scientific">Tetrahymena thermophila (strain SB210)</name>
    <dbReference type="NCBI Taxonomy" id="312017"/>
    <lineage>
        <taxon>Eukaryota</taxon>
        <taxon>Sar</taxon>
        <taxon>Alveolata</taxon>
        <taxon>Ciliophora</taxon>
        <taxon>Intramacronucleata</taxon>
        <taxon>Oligohymenophorea</taxon>
        <taxon>Hymenostomatida</taxon>
        <taxon>Tetrahymenina</taxon>
        <taxon>Tetrahymenidae</taxon>
        <taxon>Tetrahymena</taxon>
    </lineage>
</organism>
<evidence type="ECO:0000313" key="2">
    <source>
        <dbReference type="EMBL" id="EWS74541.1"/>
    </source>
</evidence>
<protein>
    <submittedName>
        <fullName evidence="2">Transmembrane protein, putative</fullName>
    </submittedName>
</protein>
<keyword evidence="3" id="KW-1185">Reference proteome</keyword>
<evidence type="ECO:0000256" key="1">
    <source>
        <dbReference type="SAM" id="Phobius"/>
    </source>
</evidence>
<proteinExistence type="predicted"/>